<keyword evidence="6" id="KW-1185">Reference proteome</keyword>
<dbReference type="CDD" id="cd11810">
    <property type="entry name" value="SH3_RUSC1_like"/>
    <property type="match status" value="1"/>
</dbReference>
<dbReference type="Proteomes" id="UP000695000">
    <property type="component" value="Unplaced"/>
</dbReference>
<dbReference type="InterPro" id="IPR004012">
    <property type="entry name" value="Run_dom"/>
</dbReference>
<dbReference type="GeneID" id="108563887"/>
<dbReference type="InterPro" id="IPR037213">
    <property type="entry name" value="Run_dom_sf"/>
</dbReference>
<feature type="region of interest" description="Disordered" evidence="3">
    <location>
        <begin position="372"/>
        <end position="403"/>
    </location>
</feature>
<dbReference type="InterPro" id="IPR001452">
    <property type="entry name" value="SH3_domain"/>
</dbReference>
<feature type="compositionally biased region" description="Basic and acidic residues" evidence="3">
    <location>
        <begin position="713"/>
        <end position="724"/>
    </location>
</feature>
<feature type="compositionally biased region" description="Basic and acidic residues" evidence="3">
    <location>
        <begin position="625"/>
        <end position="636"/>
    </location>
</feature>
<feature type="region of interest" description="Disordered" evidence="3">
    <location>
        <begin position="1198"/>
        <end position="1331"/>
    </location>
</feature>
<feature type="compositionally biased region" description="Polar residues" evidence="3">
    <location>
        <begin position="28"/>
        <end position="42"/>
    </location>
</feature>
<evidence type="ECO:0000313" key="7">
    <source>
        <dbReference type="RefSeq" id="XP_017778180.1"/>
    </source>
</evidence>
<dbReference type="PANTHER" id="PTHR15591:SF13">
    <property type="entry name" value="RUN DOMAIN-CONTAINING PROTEIN"/>
    <property type="match status" value="1"/>
</dbReference>
<feature type="compositionally biased region" description="Polar residues" evidence="3">
    <location>
        <begin position="426"/>
        <end position="442"/>
    </location>
</feature>
<feature type="compositionally biased region" description="Low complexity" evidence="3">
    <location>
        <begin position="1218"/>
        <end position="1233"/>
    </location>
</feature>
<protein>
    <submittedName>
        <fullName evidence="7">Uncharacterized protein LOC108563887</fullName>
    </submittedName>
</protein>
<dbReference type="RefSeq" id="XP_017778180.1">
    <property type="nucleotide sequence ID" value="XM_017922691.1"/>
</dbReference>
<reference evidence="7" key="1">
    <citation type="submission" date="2025-08" db="UniProtKB">
        <authorList>
            <consortium name="RefSeq"/>
        </authorList>
    </citation>
    <scope>IDENTIFICATION</scope>
    <source>
        <tissue evidence="7">Whole Larva</tissue>
    </source>
</reference>
<evidence type="ECO:0000259" key="5">
    <source>
        <dbReference type="PROSITE" id="PS50826"/>
    </source>
</evidence>
<feature type="compositionally biased region" description="Low complexity" evidence="3">
    <location>
        <begin position="640"/>
        <end position="667"/>
    </location>
</feature>
<evidence type="ECO:0000256" key="1">
    <source>
        <dbReference type="ARBA" id="ARBA00022443"/>
    </source>
</evidence>
<feature type="domain" description="SH3" evidence="4">
    <location>
        <begin position="1330"/>
        <end position="1389"/>
    </location>
</feature>
<feature type="compositionally biased region" description="Basic and acidic residues" evidence="3">
    <location>
        <begin position="1275"/>
        <end position="1285"/>
    </location>
</feature>
<dbReference type="Gene3D" id="1.20.58.900">
    <property type="match status" value="1"/>
</dbReference>
<feature type="compositionally biased region" description="Low complexity" evidence="3">
    <location>
        <begin position="467"/>
        <end position="491"/>
    </location>
</feature>
<proteinExistence type="predicted"/>
<dbReference type="InterPro" id="IPR047343">
    <property type="entry name" value="RUSC1_2"/>
</dbReference>
<feature type="region of interest" description="Disordered" evidence="3">
    <location>
        <begin position="1137"/>
        <end position="1156"/>
    </location>
</feature>
<accession>A0ABM1MUD0</accession>
<organism evidence="6 7">
    <name type="scientific">Nicrophorus vespilloides</name>
    <name type="common">Boreal carrion beetle</name>
    <dbReference type="NCBI Taxonomy" id="110193"/>
    <lineage>
        <taxon>Eukaryota</taxon>
        <taxon>Metazoa</taxon>
        <taxon>Ecdysozoa</taxon>
        <taxon>Arthropoda</taxon>
        <taxon>Hexapoda</taxon>
        <taxon>Insecta</taxon>
        <taxon>Pterygota</taxon>
        <taxon>Neoptera</taxon>
        <taxon>Endopterygota</taxon>
        <taxon>Coleoptera</taxon>
        <taxon>Polyphaga</taxon>
        <taxon>Staphyliniformia</taxon>
        <taxon>Silphidae</taxon>
        <taxon>Nicrophorinae</taxon>
        <taxon>Nicrophorus</taxon>
    </lineage>
</organism>
<gene>
    <name evidence="7" type="primary">LOC108563887</name>
</gene>
<dbReference type="PANTHER" id="PTHR15591">
    <property type="entry name" value="RUN AND SH3 DOMAIN CONTAINING"/>
    <property type="match status" value="1"/>
</dbReference>
<dbReference type="SUPFAM" id="SSF140741">
    <property type="entry name" value="RUN domain-like"/>
    <property type="match status" value="1"/>
</dbReference>
<feature type="region of interest" description="Disordered" evidence="3">
    <location>
        <begin position="622"/>
        <end position="667"/>
    </location>
</feature>
<feature type="region of interest" description="Disordered" evidence="3">
    <location>
        <begin position="685"/>
        <end position="738"/>
    </location>
</feature>
<evidence type="ECO:0000313" key="6">
    <source>
        <dbReference type="Proteomes" id="UP000695000"/>
    </source>
</evidence>
<dbReference type="CDD" id="cd17685">
    <property type="entry name" value="RUN_RUSC"/>
    <property type="match status" value="1"/>
</dbReference>
<dbReference type="Pfam" id="PF02759">
    <property type="entry name" value="RUN"/>
    <property type="match status" value="1"/>
</dbReference>
<dbReference type="SUPFAM" id="SSF50044">
    <property type="entry name" value="SH3-domain"/>
    <property type="match status" value="1"/>
</dbReference>
<evidence type="ECO:0000256" key="2">
    <source>
        <dbReference type="PROSITE-ProRule" id="PRU00192"/>
    </source>
</evidence>
<dbReference type="InterPro" id="IPR036028">
    <property type="entry name" value="SH3-like_dom_sf"/>
</dbReference>
<dbReference type="PROSITE" id="PS50826">
    <property type="entry name" value="RUN"/>
    <property type="match status" value="1"/>
</dbReference>
<feature type="region of interest" description="Disordered" evidence="3">
    <location>
        <begin position="1"/>
        <end position="42"/>
    </location>
</feature>
<feature type="domain" description="RUN" evidence="5">
    <location>
        <begin position="895"/>
        <end position="1041"/>
    </location>
</feature>
<dbReference type="PROSITE" id="PS50002">
    <property type="entry name" value="SH3"/>
    <property type="match status" value="1"/>
</dbReference>
<name>A0ABM1MUD0_NICVS</name>
<feature type="region of interest" description="Disordered" evidence="3">
    <location>
        <begin position="423"/>
        <end position="492"/>
    </location>
</feature>
<keyword evidence="1 2" id="KW-0728">SH3 domain</keyword>
<evidence type="ECO:0000256" key="3">
    <source>
        <dbReference type="SAM" id="MobiDB-lite"/>
    </source>
</evidence>
<dbReference type="SMART" id="SM00593">
    <property type="entry name" value="RUN"/>
    <property type="match status" value="1"/>
</dbReference>
<evidence type="ECO:0000259" key="4">
    <source>
        <dbReference type="PROSITE" id="PS50002"/>
    </source>
</evidence>
<sequence>MTEVGLGVGSGGGGGGGSSRGLVHTPDSDCNSNHPRSASVLSNTSSQDIDFIQDNSDYQWFLDYGYRDNHHTSILSLPESYEAADIGYYDTLAKNLDANLAEADIESFRTEDIHALLTNLPPMCSDQSSQDSNREGESYASVSNSMLGKFDFDSSSPHSSSQGEEDSTSMSICKSELLFSPVKESMPMLPMPNFSVDSLDCDLLNEHDIMLTCQANKDNYTIAFEGSVTMYSEDSDYHEADKSETSGGDGSAHWRPEMLKEQMQPALNQQESMTQSDSSSFTTWSKLKKRCSDQQLRHLPSGNNNQSGDELTNSFLDADPAAKSRSMPNLYKQKLRGLVAHNYQARSNQLSNSSVECCTTIKRRPVKVFDIQHQSTSGESGSLVSDMATSADQNTTSSSKQHPQNFNLVKLFMKQKSISAEGMSTGLDQSSDWSGESSAQNQKLDDSKGSLNNNNHDLEVKRRVMRTRSTNTRNSRNVGLSSSSSTASSFTKSKHVPMHLMNKSIQTSECKESKIKVVPPSFLNKLKKEGEIQKPVYVCYPNYVLPNLDFLNETTDKVVFVPQKVSASKALSRTNKRPFSCSDVEALKKKGFSHVQDWDSLNFLLPNECRKILADVPEVASYGQNKDKPSFKKSSDFSDDVSSSSGYRGSSSLLAEEQQQLQQQQQQQQQFNPLFVYRYDSATSSAASSAPPLPKRSISLDAPPRPPLPRGILRKDRQEEEPFKLRRKKLSETEDEGFDASTSSVESVLFSKEELNQLEEFLKMSAVSSDHDDMNDESMLQLRSCVSKFLALKINQDRKCVSFAGNVKNNVAPNNSPNVSALLTQRFTQGKTLVEMPICEEAESSEFSPQRKAKNPKCSLISDVCDSVGKIVQGFSSATDQGELKVLCDSTMNPRSAKLVLNTLCPALYAVLSDGLKPSLETSFGAIGNSVWQVIEASAQQGPLTKALNELVMRINSEDVITEGVVKFNALVFGLLNVRSLDAWFSYLRTRESILRKHYAPDSLLVQSHTGGTETRALLDTLITSLQPLALFPFQFDLLFEYRLLHESLKRMDSYQQPPSPSHKIKSVEDVLPDLLSTSPPKPAVRLSKQRPRSCVDPKPAFKIGEDVNTVLKKRWSGINMSSKLFTAYNRLAHENSEEEYTDSLETSPPTVVSPPKQLENVIKMEEAPESLDSNFSLDEKPLNGKKFKKLQRKWEMLSGKEQSPPDSPTHGNKSKIPRPVSSPSSRPSGIPVAVSPTKKIAPPVKKAVTPPGNKPAKFVPKSSPAKKTTPSRTSRLDQLEDSPQKHHPARPSSLPYKPAAAERGKAGKITPPRRAVSTSVNRKPLAGHPTPKVVRTLSHRLPTESGHLSYNEGERLKVVLEVDERWLLCCRGTQKGLVPRDAVIADSGRF</sequence>
<feature type="compositionally biased region" description="Gly residues" evidence="3">
    <location>
        <begin position="1"/>
        <end position="19"/>
    </location>
</feature>